<evidence type="ECO:0000256" key="2">
    <source>
        <dbReference type="ARBA" id="ARBA00008422"/>
    </source>
</evidence>
<evidence type="ECO:0000256" key="10">
    <source>
        <dbReference type="ARBA" id="ARBA00023180"/>
    </source>
</evidence>
<comment type="catalytic activity">
    <reaction evidence="13">
        <text>1D-myo-inositol 1,2,4,5,6-pentakisphosphate + H2O = 1D-myo-inositol 1,2,5,6-tetrakisphosphate + phosphate</text>
        <dbReference type="Rhea" id="RHEA:77115"/>
        <dbReference type="ChEBI" id="CHEBI:15377"/>
        <dbReference type="ChEBI" id="CHEBI:43474"/>
        <dbReference type="ChEBI" id="CHEBI:57798"/>
        <dbReference type="ChEBI" id="CHEBI:195535"/>
        <dbReference type="EC" id="3.1.3.62"/>
    </reaction>
    <physiologicalReaction direction="left-to-right" evidence="13">
        <dbReference type="Rhea" id="RHEA:77116"/>
    </physiologicalReaction>
</comment>
<evidence type="ECO:0000256" key="14">
    <source>
        <dbReference type="ARBA" id="ARBA00043691"/>
    </source>
</evidence>
<dbReference type="GO" id="GO:0003993">
    <property type="term" value="F:acid phosphatase activity"/>
    <property type="evidence" value="ECO:0000318"/>
    <property type="project" value="GO_Central"/>
</dbReference>
<dbReference type="EnsemblMetazoa" id="XM_030979762">
    <property type="protein sequence ID" value="XP_030835622"/>
    <property type="gene ID" value="LOC100891283"/>
</dbReference>
<feature type="disulfide bond" evidence="16">
    <location>
        <begin position="63"/>
        <end position="416"/>
    </location>
</feature>
<keyword evidence="9" id="KW-0472">Membrane</keyword>
<evidence type="ECO:0000256" key="11">
    <source>
        <dbReference type="ARBA" id="ARBA00031642"/>
    </source>
</evidence>
<feature type="chain" id="PRO_5029537020" description="Multiple inositol polyphosphate phosphatase 1" evidence="17">
    <location>
        <begin position="17"/>
        <end position="499"/>
    </location>
</feature>
<keyword evidence="19" id="KW-1185">Reference proteome</keyword>
<dbReference type="SUPFAM" id="SSF53254">
    <property type="entry name" value="Phosphoglycerate mutase-like"/>
    <property type="match status" value="1"/>
</dbReference>
<comment type="catalytic activity">
    <reaction evidence="12">
        <text>1D-myo-inositol 1,2,5,6-tetrakisphosphate + H2O = 1D-myo-inositol 1,2,6-trisphosphate + phosphate</text>
        <dbReference type="Rhea" id="RHEA:77119"/>
        <dbReference type="ChEBI" id="CHEBI:15377"/>
        <dbReference type="ChEBI" id="CHEBI:43474"/>
        <dbReference type="ChEBI" id="CHEBI:195535"/>
        <dbReference type="ChEBI" id="CHEBI:195537"/>
        <dbReference type="EC" id="3.1.3.62"/>
    </reaction>
    <physiologicalReaction direction="left-to-right" evidence="12">
        <dbReference type="Rhea" id="RHEA:77120"/>
    </physiologicalReaction>
</comment>
<comment type="catalytic activity">
    <reaction evidence="14">
        <text>1D-myo-inositol hexakisphosphate + H2O = 1D-myo-inositol 1,2,4,5,6-pentakisphosphate + phosphate</text>
        <dbReference type="Rhea" id="RHEA:16989"/>
        <dbReference type="ChEBI" id="CHEBI:15377"/>
        <dbReference type="ChEBI" id="CHEBI:43474"/>
        <dbReference type="ChEBI" id="CHEBI:57798"/>
        <dbReference type="ChEBI" id="CHEBI:58130"/>
        <dbReference type="EC" id="3.1.3.62"/>
    </reaction>
    <physiologicalReaction direction="left-to-right" evidence="14">
        <dbReference type="Rhea" id="RHEA:16990"/>
    </physiologicalReaction>
</comment>
<dbReference type="CDD" id="cd07061">
    <property type="entry name" value="HP_HAP_like"/>
    <property type="match status" value="1"/>
</dbReference>
<dbReference type="InParanoid" id="A0A7M7NGZ7"/>
<dbReference type="Gene3D" id="3.40.50.1240">
    <property type="entry name" value="Phosphoglycerate mutase-like"/>
    <property type="match status" value="1"/>
</dbReference>
<keyword evidence="6" id="KW-1003">Cell membrane</keyword>
<evidence type="ECO:0000256" key="5">
    <source>
        <dbReference type="ARBA" id="ARBA00018097"/>
    </source>
</evidence>
<evidence type="ECO:0000256" key="1">
    <source>
        <dbReference type="ARBA" id="ARBA00004236"/>
    </source>
</evidence>
<evidence type="ECO:0000256" key="3">
    <source>
        <dbReference type="ARBA" id="ARBA00012976"/>
    </source>
</evidence>
<dbReference type="Pfam" id="PF00328">
    <property type="entry name" value="His_Phos_2"/>
    <property type="match status" value="1"/>
</dbReference>
<dbReference type="EC" id="3.1.3.80" evidence="3"/>
<evidence type="ECO:0000256" key="4">
    <source>
        <dbReference type="ARBA" id="ARBA00013040"/>
    </source>
</evidence>
<name>A0A7M7NGZ7_STRPU</name>
<evidence type="ECO:0000256" key="7">
    <source>
        <dbReference type="ARBA" id="ARBA00022729"/>
    </source>
</evidence>
<evidence type="ECO:0000256" key="17">
    <source>
        <dbReference type="SAM" id="SignalP"/>
    </source>
</evidence>
<feature type="signal peptide" evidence="17">
    <location>
        <begin position="1"/>
        <end position="16"/>
    </location>
</feature>
<dbReference type="Proteomes" id="UP000007110">
    <property type="component" value="Unassembled WGS sequence"/>
</dbReference>
<dbReference type="OrthoDB" id="6509975at2759"/>
<dbReference type="PIRSF" id="PIRSF000894">
    <property type="entry name" value="Acid_phosphatase"/>
    <property type="match status" value="1"/>
</dbReference>
<dbReference type="GO" id="GO:0034417">
    <property type="term" value="F:bisphosphoglycerate 3-phosphatase activity"/>
    <property type="evidence" value="ECO:0007669"/>
    <property type="project" value="UniProtKB-EC"/>
</dbReference>
<dbReference type="EC" id="3.1.3.62" evidence="4"/>
<keyword evidence="10" id="KW-0325">Glycoprotein</keyword>
<keyword evidence="16" id="KW-1015">Disulfide bond</keyword>
<keyword evidence="8" id="KW-0378">Hydrolase</keyword>
<dbReference type="InterPro" id="IPR016274">
    <property type="entry name" value="Histidine_acid_Pase_euk"/>
</dbReference>
<dbReference type="PANTHER" id="PTHR20963">
    <property type="entry name" value="MULTIPLE INOSITOL POLYPHOSPHATE PHOSPHATASE-RELATED"/>
    <property type="match status" value="1"/>
</dbReference>
<proteinExistence type="inferred from homology"/>
<dbReference type="RefSeq" id="XP_030835622.1">
    <property type="nucleotide sequence ID" value="XM_030979762.1"/>
</dbReference>
<comment type="catalytic activity">
    <reaction evidence="15">
        <text>(2R)-2,3-bisphosphoglycerate + H2O = (2R)-2-phosphoglycerate + phosphate</text>
        <dbReference type="Rhea" id="RHEA:27381"/>
        <dbReference type="ChEBI" id="CHEBI:15377"/>
        <dbReference type="ChEBI" id="CHEBI:43474"/>
        <dbReference type="ChEBI" id="CHEBI:58248"/>
        <dbReference type="ChEBI" id="CHEBI:58289"/>
        <dbReference type="EC" id="3.1.3.80"/>
    </reaction>
    <physiologicalReaction direction="left-to-right" evidence="15">
        <dbReference type="Rhea" id="RHEA:27382"/>
    </physiologicalReaction>
</comment>
<evidence type="ECO:0000313" key="18">
    <source>
        <dbReference type="EnsemblMetazoa" id="XP_030835622"/>
    </source>
</evidence>
<sequence length="499" mass="55737">MHRLAILITVVVCVYGQGPTARYSTKTGYETSFEPGTDEKNQRLRDWQTIASDVGESASVTGCKPVGVYAVNRHGMRYASDGDIEDYNAILARMKMTGVSEEFAYLLNITDNLYPIALESSLHPAGFAEMEGLGMRIKQRLPELFVKDGLDGFDFQGTYRQRTVDSAQGFINGLQGPKANCTFSSKTPTRDVLTCTFNSTTNSTANTETVAVDHELEGNDLLLKFYESCTKFITDVDDNDAAVIERDRFEEGPELTSAYKAVATKLAPIGWTGPWNMTKNDLEVMHHMCGYESAYYGSSPWCNLFLRNESLAVEYWLDLKQYWKEGYGYDINYQMACPLVDDVVEYMTTVKKNGTRRGSFKFGHSSTLQPFLTILGLYEDTPKLLANNYDVSVNRAFRSGRISPMTGHVSFNVLQCPSDQYRVLVLHNELPIKLGTCGEFFCPYDDVVSHLETSSNGCRFDALCGTNGLYPGVSRADTLSKMSILTLMVTLLVSFFVLQ</sequence>
<dbReference type="OMA" id="ANSPWFA"/>
<dbReference type="GO" id="GO:0005886">
    <property type="term" value="C:plasma membrane"/>
    <property type="evidence" value="ECO:0007669"/>
    <property type="project" value="UniProtKB-SubCell"/>
</dbReference>
<protein>
    <recommendedName>
        <fullName evidence="5">Multiple inositol polyphosphate phosphatase 1</fullName>
        <ecNumber evidence="4">3.1.3.62</ecNumber>
        <ecNumber evidence="3">3.1.3.80</ecNumber>
    </recommendedName>
    <alternativeName>
        <fullName evidence="11">2,3-bisphosphoglycerate 3-phosphatase</fullName>
    </alternativeName>
</protein>
<dbReference type="GeneID" id="100891283"/>
<evidence type="ECO:0000313" key="19">
    <source>
        <dbReference type="Proteomes" id="UP000007110"/>
    </source>
</evidence>
<feature type="disulfide bond" evidence="16">
    <location>
        <begin position="289"/>
        <end position="302"/>
    </location>
</feature>
<dbReference type="InterPro" id="IPR000560">
    <property type="entry name" value="His_Pase_clade-2"/>
</dbReference>
<evidence type="ECO:0000256" key="16">
    <source>
        <dbReference type="PIRSR" id="PIRSR000894-2"/>
    </source>
</evidence>
<dbReference type="GO" id="GO:0052745">
    <property type="term" value="F:inositol phosphate phosphatase activity"/>
    <property type="evidence" value="ECO:0000318"/>
    <property type="project" value="GO_Central"/>
</dbReference>
<dbReference type="KEGG" id="spu:100891283"/>
<dbReference type="InterPro" id="IPR029033">
    <property type="entry name" value="His_PPase_superfam"/>
</dbReference>
<comment type="subcellular location">
    <subcellularLocation>
        <location evidence="1">Cell membrane</location>
    </subcellularLocation>
</comment>
<keyword evidence="7 17" id="KW-0732">Signal</keyword>
<accession>A0A7M7NGZ7</accession>
<dbReference type="AlphaFoldDB" id="A0A7M7NGZ7"/>
<evidence type="ECO:0000256" key="15">
    <source>
        <dbReference type="ARBA" id="ARBA00043832"/>
    </source>
</evidence>
<dbReference type="PANTHER" id="PTHR20963:SF8">
    <property type="entry name" value="MULTIPLE INOSITOL POLYPHOSPHATE PHOSPHATASE 1"/>
    <property type="match status" value="1"/>
</dbReference>
<organism evidence="18 19">
    <name type="scientific">Strongylocentrotus purpuratus</name>
    <name type="common">Purple sea urchin</name>
    <dbReference type="NCBI Taxonomy" id="7668"/>
    <lineage>
        <taxon>Eukaryota</taxon>
        <taxon>Metazoa</taxon>
        <taxon>Echinodermata</taxon>
        <taxon>Eleutherozoa</taxon>
        <taxon>Echinozoa</taxon>
        <taxon>Echinoidea</taxon>
        <taxon>Euechinoidea</taxon>
        <taxon>Echinacea</taxon>
        <taxon>Camarodonta</taxon>
        <taxon>Echinidea</taxon>
        <taxon>Strongylocentrotidae</taxon>
        <taxon>Strongylocentrotus</taxon>
    </lineage>
</organism>
<evidence type="ECO:0000256" key="9">
    <source>
        <dbReference type="ARBA" id="ARBA00023136"/>
    </source>
</evidence>
<evidence type="ECO:0000256" key="6">
    <source>
        <dbReference type="ARBA" id="ARBA00022475"/>
    </source>
</evidence>
<reference evidence="19" key="1">
    <citation type="submission" date="2015-02" db="EMBL/GenBank/DDBJ databases">
        <title>Genome sequencing for Strongylocentrotus purpuratus.</title>
        <authorList>
            <person name="Murali S."/>
            <person name="Liu Y."/>
            <person name="Vee V."/>
            <person name="English A."/>
            <person name="Wang M."/>
            <person name="Skinner E."/>
            <person name="Han Y."/>
            <person name="Muzny D.M."/>
            <person name="Worley K.C."/>
            <person name="Gibbs R.A."/>
        </authorList>
    </citation>
    <scope>NUCLEOTIDE SEQUENCE</scope>
</reference>
<reference evidence="18" key="2">
    <citation type="submission" date="2021-01" db="UniProtKB">
        <authorList>
            <consortium name="EnsemblMetazoa"/>
        </authorList>
    </citation>
    <scope>IDENTIFICATION</scope>
</reference>
<evidence type="ECO:0000256" key="8">
    <source>
        <dbReference type="ARBA" id="ARBA00022801"/>
    </source>
</evidence>
<evidence type="ECO:0000256" key="13">
    <source>
        <dbReference type="ARBA" id="ARBA00043671"/>
    </source>
</evidence>
<comment type="similarity">
    <text evidence="2">Belongs to the histidine acid phosphatase family. MINPP1 subfamily.</text>
</comment>
<evidence type="ECO:0000256" key="12">
    <source>
        <dbReference type="ARBA" id="ARBA00043668"/>
    </source>
</evidence>